<keyword evidence="3" id="KW-1185">Reference proteome</keyword>
<dbReference type="InterPro" id="IPR043899">
    <property type="entry name" value="DUF5789"/>
</dbReference>
<proteinExistence type="predicted"/>
<protein>
    <recommendedName>
        <fullName evidence="4">DUF2795 domain-containing protein</fullName>
    </recommendedName>
</protein>
<evidence type="ECO:0008006" key="4">
    <source>
        <dbReference type="Google" id="ProtNLM"/>
    </source>
</evidence>
<feature type="region of interest" description="Disordered" evidence="1">
    <location>
        <begin position="1"/>
        <end position="25"/>
    </location>
</feature>
<accession>A0A1I6FSU6</accession>
<dbReference type="AlphaFoldDB" id="A0A1I6FSU6"/>
<dbReference type="Proteomes" id="UP000198932">
    <property type="component" value="Unassembled WGS sequence"/>
</dbReference>
<evidence type="ECO:0000313" key="3">
    <source>
        <dbReference type="Proteomes" id="UP000198932"/>
    </source>
</evidence>
<organism evidence="2 3">
    <name type="scientific">Halorubrum sodomense</name>
    <dbReference type="NCBI Taxonomy" id="35743"/>
    <lineage>
        <taxon>Archaea</taxon>
        <taxon>Methanobacteriati</taxon>
        <taxon>Methanobacteriota</taxon>
        <taxon>Stenosarchaea group</taxon>
        <taxon>Halobacteria</taxon>
        <taxon>Halobacteriales</taxon>
        <taxon>Haloferacaceae</taxon>
        <taxon>Halorubrum</taxon>
    </lineage>
</organism>
<dbReference type="OrthoDB" id="317850at2157"/>
<name>A0A1I6FSU6_HALSD</name>
<evidence type="ECO:0000256" key="1">
    <source>
        <dbReference type="SAM" id="MobiDB-lite"/>
    </source>
</evidence>
<sequence>MSSDNTDRETEAHDPAPPVTFGPLKRALREHRYPVTTAELIEQYGAAELETPTATERLDDVLEGCERTQFRKPSEVRGAILDALGYDDASPEAAGEEWTRLPR</sequence>
<feature type="compositionally biased region" description="Basic and acidic residues" evidence="1">
    <location>
        <begin position="1"/>
        <end position="14"/>
    </location>
</feature>
<dbReference type="RefSeq" id="WP_092920598.1">
    <property type="nucleotide sequence ID" value="NZ_FOYN01000002.1"/>
</dbReference>
<evidence type="ECO:0000313" key="2">
    <source>
        <dbReference type="EMBL" id="SFR32877.1"/>
    </source>
</evidence>
<dbReference type="Pfam" id="PF19102">
    <property type="entry name" value="DUF5789"/>
    <property type="match status" value="1"/>
</dbReference>
<gene>
    <name evidence="2" type="ORF">SAMN04487937_1131</name>
</gene>
<reference evidence="3" key="1">
    <citation type="submission" date="2016-10" db="EMBL/GenBank/DDBJ databases">
        <authorList>
            <person name="Varghese N."/>
            <person name="Submissions S."/>
        </authorList>
    </citation>
    <scope>NUCLEOTIDE SEQUENCE [LARGE SCALE GENOMIC DNA]</scope>
    <source>
        <strain evidence="3">RD 26</strain>
    </source>
</reference>
<dbReference type="EMBL" id="FOYN01000002">
    <property type="protein sequence ID" value="SFR32877.1"/>
    <property type="molecule type" value="Genomic_DNA"/>
</dbReference>